<gene>
    <name evidence="1" type="ORF">EVAR_85648_1</name>
</gene>
<sequence length="141" mass="16074">MKYRAAQWAWVRKQPSTGGLSRDNYANRRWARANCARARTAAHRHFHIRLRLLGIVNTRQLTKLVKYFSQCNISPTVNYPIPADPAKDATIARDVIEGQTSMQASRVGGRRRSWRPDALSGSWERIGCPMEVGEAMDHQNL</sequence>
<dbReference type="Proteomes" id="UP000299102">
    <property type="component" value="Unassembled WGS sequence"/>
</dbReference>
<dbReference type="AlphaFoldDB" id="A0A4C1XRJ8"/>
<accession>A0A4C1XRJ8</accession>
<protein>
    <submittedName>
        <fullName evidence="1">Uncharacterized protein</fullName>
    </submittedName>
</protein>
<keyword evidence="2" id="KW-1185">Reference proteome</keyword>
<dbReference type="EMBL" id="BGZK01000958">
    <property type="protein sequence ID" value="GBP66501.1"/>
    <property type="molecule type" value="Genomic_DNA"/>
</dbReference>
<evidence type="ECO:0000313" key="2">
    <source>
        <dbReference type="Proteomes" id="UP000299102"/>
    </source>
</evidence>
<reference evidence="1 2" key="1">
    <citation type="journal article" date="2019" name="Commun. Biol.">
        <title>The bagworm genome reveals a unique fibroin gene that provides high tensile strength.</title>
        <authorList>
            <person name="Kono N."/>
            <person name="Nakamura H."/>
            <person name="Ohtoshi R."/>
            <person name="Tomita M."/>
            <person name="Numata K."/>
            <person name="Arakawa K."/>
        </authorList>
    </citation>
    <scope>NUCLEOTIDE SEQUENCE [LARGE SCALE GENOMIC DNA]</scope>
</reference>
<proteinExistence type="predicted"/>
<evidence type="ECO:0000313" key="1">
    <source>
        <dbReference type="EMBL" id="GBP66501.1"/>
    </source>
</evidence>
<name>A0A4C1XRJ8_EUMVA</name>
<organism evidence="1 2">
    <name type="scientific">Eumeta variegata</name>
    <name type="common">Bagworm moth</name>
    <name type="synonym">Eumeta japonica</name>
    <dbReference type="NCBI Taxonomy" id="151549"/>
    <lineage>
        <taxon>Eukaryota</taxon>
        <taxon>Metazoa</taxon>
        <taxon>Ecdysozoa</taxon>
        <taxon>Arthropoda</taxon>
        <taxon>Hexapoda</taxon>
        <taxon>Insecta</taxon>
        <taxon>Pterygota</taxon>
        <taxon>Neoptera</taxon>
        <taxon>Endopterygota</taxon>
        <taxon>Lepidoptera</taxon>
        <taxon>Glossata</taxon>
        <taxon>Ditrysia</taxon>
        <taxon>Tineoidea</taxon>
        <taxon>Psychidae</taxon>
        <taxon>Oiketicinae</taxon>
        <taxon>Eumeta</taxon>
    </lineage>
</organism>
<comment type="caution">
    <text evidence="1">The sequence shown here is derived from an EMBL/GenBank/DDBJ whole genome shotgun (WGS) entry which is preliminary data.</text>
</comment>